<evidence type="ECO:0000313" key="2">
    <source>
        <dbReference type="Proteomes" id="UP001620626"/>
    </source>
</evidence>
<name>A0ABD2IFW7_9BILA</name>
<dbReference type="Proteomes" id="UP001620626">
    <property type="component" value="Unassembled WGS sequence"/>
</dbReference>
<reference evidence="1 2" key="1">
    <citation type="submission" date="2024-10" db="EMBL/GenBank/DDBJ databases">
        <authorList>
            <person name="Kim D."/>
        </authorList>
    </citation>
    <scope>NUCLEOTIDE SEQUENCE [LARGE SCALE GENOMIC DNA]</scope>
    <source>
        <strain evidence="1">BH-2024</strain>
    </source>
</reference>
<comment type="caution">
    <text evidence="1">The sequence shown here is derived from an EMBL/GenBank/DDBJ whole genome shotgun (WGS) entry which is preliminary data.</text>
</comment>
<dbReference type="AlphaFoldDB" id="A0ABD2IFW7"/>
<accession>A0ABD2IFW7</accession>
<proteinExistence type="predicted"/>
<keyword evidence="2" id="KW-1185">Reference proteome</keyword>
<evidence type="ECO:0000313" key="1">
    <source>
        <dbReference type="EMBL" id="KAL3075068.1"/>
    </source>
</evidence>
<sequence>MSRDRPTSIGIGIIKFNARTNSVCSSPSASCTATALSSRRVDTLSVGAESSAVVEPQQHQQQLVQQRFVELCANDDDETANNSAPVSEADECGSVADEGEVRLVDKAVTLLAFEFPKLNCIPFF</sequence>
<dbReference type="EMBL" id="JBICBT010001287">
    <property type="protein sequence ID" value="KAL3075068.1"/>
    <property type="molecule type" value="Genomic_DNA"/>
</dbReference>
<organism evidence="1 2">
    <name type="scientific">Heterodera trifolii</name>
    <dbReference type="NCBI Taxonomy" id="157864"/>
    <lineage>
        <taxon>Eukaryota</taxon>
        <taxon>Metazoa</taxon>
        <taxon>Ecdysozoa</taxon>
        <taxon>Nematoda</taxon>
        <taxon>Chromadorea</taxon>
        <taxon>Rhabditida</taxon>
        <taxon>Tylenchina</taxon>
        <taxon>Tylenchomorpha</taxon>
        <taxon>Tylenchoidea</taxon>
        <taxon>Heteroderidae</taxon>
        <taxon>Heteroderinae</taxon>
        <taxon>Heterodera</taxon>
    </lineage>
</organism>
<gene>
    <name evidence="1" type="ORF">niasHT_034943</name>
</gene>
<protein>
    <submittedName>
        <fullName evidence="1">Uncharacterized protein</fullName>
    </submittedName>
</protein>